<protein>
    <submittedName>
        <fullName evidence="1">Flagellar biosynthesis, cell-distal portion of basal-body rod</fullName>
    </submittedName>
</protein>
<keyword evidence="1" id="KW-0282">Flagellum</keyword>
<evidence type="ECO:0000313" key="1">
    <source>
        <dbReference type="EMBL" id="VGM15715.1"/>
    </source>
</evidence>
<keyword evidence="1" id="KW-0969">Cilium</keyword>
<dbReference type="AlphaFoldDB" id="A0A486SNI0"/>
<organism evidence="1">
    <name type="scientific">Klebsiella pneumoniae</name>
    <dbReference type="NCBI Taxonomy" id="573"/>
    <lineage>
        <taxon>Bacteria</taxon>
        <taxon>Pseudomonadati</taxon>
        <taxon>Pseudomonadota</taxon>
        <taxon>Gammaproteobacteria</taxon>
        <taxon>Enterobacterales</taxon>
        <taxon>Enterobacteriaceae</taxon>
        <taxon>Klebsiella/Raoultella group</taxon>
        <taxon>Klebsiella</taxon>
        <taxon>Klebsiella pneumoniae complex</taxon>
    </lineage>
</organism>
<dbReference type="EMBL" id="CAAHCW010000019">
    <property type="protein sequence ID" value="VGM15715.1"/>
    <property type="molecule type" value="Genomic_DNA"/>
</dbReference>
<reference evidence="1" key="1">
    <citation type="submission" date="2019-03" db="EMBL/GenBank/DDBJ databases">
        <authorList>
            <consortium name="Pathogen Informatics"/>
        </authorList>
    </citation>
    <scope>NUCLEOTIDE SEQUENCE</scope>
    <source>
        <strain evidence="1">5012STDY7626443</strain>
    </source>
</reference>
<proteinExistence type="predicted"/>
<accession>A0A486SNI0</accession>
<gene>
    <name evidence="1" type="ORF">SAMEA4873645_04970</name>
</gene>
<name>A0A486SNI0_KLEPN</name>
<sequence>MSEYDTGNPVPSASMPDAWDNMQSIDKFVNSSEETITTRTGEQLDTLRGVNVKADNQLTQQQEDFETSQKERDAVVEEARQNLIPLSRQYMTLAAAQADIANNPEGSTTYYRSPDDSALAIEVMNVGGTLQPTGRKMPSSQAVDSVRGLIDSQGENPFSVVFKNGLSPFGYKDGRLYADEFQKLYSSDAGLEFGGSIIDNNPPDGWRFVIYYRNGLVMCGQRNDGTMIGFGEGGSGGGSIEPGDTAADYDSIRNYTGTATVRDVVGQRIAGRFVVNPDDTTSGEIPGGILVDVLGRRWYRQAEFVSYDMFMAPRVPGATLLAVQVALAMGNCSSAIAYLSGVEAADAAIQNAHRYANLLNIPVRQNDGAFLVLVDHEAEVRTKTSLGGSIIFTSADSGVNEIRWGPLRLLDPTAPEPKRMFNIKGKERIELTPAELATFNTSYSQYLKKGSNYLPYPKLYPYYGGMFYALSNEVEIYRNGNRDNPRDRVLYREFSRIGRNGALTERIVKDIPTGSIGYAAIIPKEDDFLEFECPHFIELGDSRRFLNIEVSRPMVRIKNLVHTSWQTASTSLESRVVISAREVFDVFCEYGETTCHPAENGSYVICIRDTCNVHIDNYYGLHGWGFQGHHGIKGLYGNRNTFNRVDFHSFGYDVFFKDLTVKGRQINLQGGNEWSIEKLRLYITRTSGDAVEYFLNYAIGMRQDYASDCDGILNIDGVTVMWDRGLPAWYNTTRSFDLVRIIDTANSLDQGIDSKLPPTITIRNIVFDLAGIQTGRPNDNFEFCAVTALRSQFTDYAVTGRKTLLPDNITVDGMTAINVQPIQNAVMCGIKLPADLYQNTVGSRNKKGSDGTNARITLRNLHSVINNPSIELAAAQTVDIPGDAANWTTDYLNSDYSWIPRITLDNCIPAIIHTPGAKAVVDIHGGKLARVYTNGNGNRCRVTSADIELIPDASGVTYFAADKTLVTGCSWLNPASGATYPGTLRGSGNEMIGESAKAPNLPAKAFIEE</sequence>
<keyword evidence="1" id="KW-0966">Cell projection</keyword>